<dbReference type="SUPFAM" id="SSF51735">
    <property type="entry name" value="NAD(P)-binding Rossmann-fold domains"/>
    <property type="match status" value="1"/>
</dbReference>
<evidence type="ECO:0000313" key="4">
    <source>
        <dbReference type="EMBL" id="KIX97840.1"/>
    </source>
</evidence>
<dbReference type="InterPro" id="IPR002347">
    <property type="entry name" value="SDR_fam"/>
</dbReference>
<dbReference type="OrthoDB" id="294295at2759"/>
<dbReference type="PANTHER" id="PTHR43477">
    <property type="entry name" value="DIHYDROANTICAPSIN 7-DEHYDROGENASE"/>
    <property type="match status" value="1"/>
</dbReference>
<dbReference type="AlphaFoldDB" id="A0A0D2H7N6"/>
<dbReference type="PANTHER" id="PTHR43477:SF1">
    <property type="entry name" value="DIHYDROANTICAPSIN 7-DEHYDROGENASE"/>
    <property type="match status" value="1"/>
</dbReference>
<dbReference type="Proteomes" id="UP000053411">
    <property type="component" value="Unassembled WGS sequence"/>
</dbReference>
<gene>
    <name evidence="4" type="ORF">Z520_06618</name>
</gene>
<dbReference type="GeneID" id="27712364"/>
<evidence type="ECO:0000313" key="5">
    <source>
        <dbReference type="Proteomes" id="UP000053411"/>
    </source>
</evidence>
<comment type="similarity">
    <text evidence="1">Belongs to the short-chain dehydrogenases/reductases (SDR) family.</text>
</comment>
<dbReference type="InterPro" id="IPR057571">
    <property type="entry name" value="SDR_PhqE-like"/>
</dbReference>
<evidence type="ECO:0000256" key="1">
    <source>
        <dbReference type="ARBA" id="ARBA00006484"/>
    </source>
</evidence>
<dbReference type="Pfam" id="PF23441">
    <property type="entry name" value="SDR"/>
    <property type="match status" value="1"/>
</dbReference>
<keyword evidence="2" id="KW-0521">NADP</keyword>
<dbReference type="GO" id="GO:0016491">
    <property type="term" value="F:oxidoreductase activity"/>
    <property type="evidence" value="ECO:0007669"/>
    <property type="project" value="UniProtKB-KW"/>
</dbReference>
<protein>
    <submittedName>
        <fullName evidence="4">Uncharacterized protein</fullName>
    </submittedName>
</protein>
<keyword evidence="5" id="KW-1185">Reference proteome</keyword>
<evidence type="ECO:0000256" key="2">
    <source>
        <dbReference type="ARBA" id="ARBA00022857"/>
    </source>
</evidence>
<dbReference type="Gene3D" id="3.40.50.720">
    <property type="entry name" value="NAD(P)-binding Rossmann-like Domain"/>
    <property type="match status" value="1"/>
</dbReference>
<dbReference type="InterPro" id="IPR036291">
    <property type="entry name" value="NAD(P)-bd_dom_sf"/>
</dbReference>
<dbReference type="RefSeq" id="XP_016631963.1">
    <property type="nucleotide sequence ID" value="XM_016777118.1"/>
</dbReference>
<dbReference type="VEuPathDB" id="FungiDB:Z520_06618"/>
<evidence type="ECO:0000256" key="3">
    <source>
        <dbReference type="ARBA" id="ARBA00023002"/>
    </source>
</evidence>
<reference evidence="4 5" key="1">
    <citation type="submission" date="2015-01" db="EMBL/GenBank/DDBJ databases">
        <title>The Genome Sequence of Fonsecaea multimorphosa CBS 102226.</title>
        <authorList>
            <consortium name="The Broad Institute Genomics Platform"/>
            <person name="Cuomo C."/>
            <person name="de Hoog S."/>
            <person name="Gorbushina A."/>
            <person name="Stielow B."/>
            <person name="Teixiera M."/>
            <person name="Abouelleil A."/>
            <person name="Chapman S.B."/>
            <person name="Priest M."/>
            <person name="Young S.K."/>
            <person name="Wortman J."/>
            <person name="Nusbaum C."/>
            <person name="Birren B."/>
        </authorList>
    </citation>
    <scope>NUCLEOTIDE SEQUENCE [LARGE SCALE GENOMIC DNA]</scope>
    <source>
        <strain evidence="4 5">CBS 102226</strain>
    </source>
</reference>
<dbReference type="PRINTS" id="PR00081">
    <property type="entry name" value="GDHRDH"/>
</dbReference>
<name>A0A0D2H7N6_9EURO</name>
<dbReference type="EMBL" id="KN848073">
    <property type="protein sequence ID" value="KIX97840.1"/>
    <property type="molecule type" value="Genomic_DNA"/>
</dbReference>
<organism evidence="4 5">
    <name type="scientific">Fonsecaea multimorphosa CBS 102226</name>
    <dbReference type="NCBI Taxonomy" id="1442371"/>
    <lineage>
        <taxon>Eukaryota</taxon>
        <taxon>Fungi</taxon>
        <taxon>Dikarya</taxon>
        <taxon>Ascomycota</taxon>
        <taxon>Pezizomycotina</taxon>
        <taxon>Eurotiomycetes</taxon>
        <taxon>Chaetothyriomycetidae</taxon>
        <taxon>Chaetothyriales</taxon>
        <taxon>Herpotrichiellaceae</taxon>
        <taxon>Fonsecaea</taxon>
    </lineage>
</organism>
<dbReference type="STRING" id="1442371.A0A0D2H7N6"/>
<dbReference type="InterPro" id="IPR051122">
    <property type="entry name" value="SDR_DHRS6-like"/>
</dbReference>
<sequence>MDETQKLRFFIWANAVGIVGELPCDTNLDRPETRRVVERILNNIHESSITFTSGYNNVKPQAGRVLMAGWAAGVEGVARALAVDLRPISVNCVCPGAVRTELFDGLPKHLLDPLVEKYVSRTLSGTIGQPEQAAEAYLYCMRDAFVDGTVVHSNGGYLLG</sequence>
<accession>A0A0D2H7N6</accession>
<keyword evidence="3" id="KW-0560">Oxidoreductase</keyword>
<proteinExistence type="inferred from homology"/>